<sequence>MRQRLDLAEAMQCGREALGHGSVRQGVMDEFEVVLGQIPYVGGPTGRMRDFSMRLMGFMGCLRTSCRCP</sequence>
<keyword evidence="2" id="KW-1185">Reference proteome</keyword>
<dbReference type="Proteomes" id="UP001549036">
    <property type="component" value="Unassembled WGS sequence"/>
</dbReference>
<organism evidence="1 2">
    <name type="scientific">Mesorhizobium shonense</name>
    <dbReference type="NCBI Taxonomy" id="1209948"/>
    <lineage>
        <taxon>Bacteria</taxon>
        <taxon>Pseudomonadati</taxon>
        <taxon>Pseudomonadota</taxon>
        <taxon>Alphaproteobacteria</taxon>
        <taxon>Hyphomicrobiales</taxon>
        <taxon>Phyllobacteriaceae</taxon>
        <taxon>Mesorhizobium</taxon>
    </lineage>
</organism>
<proteinExistence type="predicted"/>
<gene>
    <name evidence="1" type="ORF">ABID26_005965</name>
</gene>
<protein>
    <submittedName>
        <fullName evidence="1">Uncharacterized protein</fullName>
    </submittedName>
</protein>
<name>A0ABV2I0Y4_9HYPH</name>
<dbReference type="EMBL" id="JBEPLM010000015">
    <property type="protein sequence ID" value="MET3596546.1"/>
    <property type="molecule type" value="Genomic_DNA"/>
</dbReference>
<comment type="caution">
    <text evidence="1">The sequence shown here is derived from an EMBL/GenBank/DDBJ whole genome shotgun (WGS) entry which is preliminary data.</text>
</comment>
<dbReference type="RefSeq" id="WP_354417285.1">
    <property type="nucleotide sequence ID" value="NZ_JBEPLM010000015.1"/>
</dbReference>
<reference evidence="1 2" key="1">
    <citation type="submission" date="2024-06" db="EMBL/GenBank/DDBJ databases">
        <title>Genomic Encyclopedia of Type Strains, Phase IV (KMG-IV): sequencing the most valuable type-strain genomes for metagenomic binning, comparative biology and taxonomic classification.</title>
        <authorList>
            <person name="Goeker M."/>
        </authorList>
    </citation>
    <scope>NUCLEOTIDE SEQUENCE [LARGE SCALE GENOMIC DNA]</scope>
    <source>
        <strain evidence="1 2">DSM 29846</strain>
    </source>
</reference>
<evidence type="ECO:0000313" key="2">
    <source>
        <dbReference type="Proteomes" id="UP001549036"/>
    </source>
</evidence>
<evidence type="ECO:0000313" key="1">
    <source>
        <dbReference type="EMBL" id="MET3596546.1"/>
    </source>
</evidence>
<accession>A0ABV2I0Y4</accession>